<dbReference type="EMBL" id="PQFF01000373">
    <property type="protein sequence ID" value="RHZ54980.1"/>
    <property type="molecule type" value="Genomic_DNA"/>
</dbReference>
<dbReference type="Pfam" id="PF01204">
    <property type="entry name" value="Trehalase"/>
    <property type="match status" value="2"/>
</dbReference>
<dbReference type="PROSITE" id="PS00927">
    <property type="entry name" value="TREHALASE_1"/>
    <property type="match status" value="1"/>
</dbReference>
<dbReference type="SUPFAM" id="SSF48208">
    <property type="entry name" value="Six-hairpin glycosidases"/>
    <property type="match status" value="1"/>
</dbReference>
<dbReference type="AlphaFoldDB" id="A0A397H3L1"/>
<dbReference type="PANTHER" id="PTHR23403">
    <property type="entry name" value="TREHALASE"/>
    <property type="match status" value="1"/>
</dbReference>
<keyword evidence="2 4" id="KW-0378">Hydrolase</keyword>
<proteinExistence type="inferred from homology"/>
<dbReference type="STRING" id="1348612.A0A397H3L1"/>
<sequence length="610" mass="70219">MKFGEITNKYLVVFLWWWWLKFILGVKGECDSPIYCSGSLLKKIQLSGIYNDSKTFVDKPTIKPLDEVLAAASLLPENSTNDELQEFLSTYFGPEGQELILTNITNFNSTPSFLQKIKSPLLYEFAKLVHNYWPNLTRNVDQSFMCEGCVSSFIPLNRTFVIPGGRFREIYYWDSYFIIEGLLVSELYDIAKNVILNLLDLVEIYGFVPNGSRIYYLNRSQPPLLVQMVKIYYQATNDTTLLSNAFPILMKEYNFWRQNNSIRVFSPKSKKLHTLNRYIVQNNLPRPESYLDDFTTVELNNTLNSTTREQLYAEIATAAESGWDFSSRWLNEPFKNSSILNEDDNNYEILRTLITRDIIPIDLNSILYMNEITLSEFSEKIGEEKMIGTFKNAAKKRLEGIMDLFWDDELESFMDYNISSESRSEVFSLASYFPFWAESLPKDFTTNFTTILDTYSYITSLLSEFPGSPPTTHINSSLQWDFPNSWPPLNYVLIKGLINFNHTKKDDDESENKEFIMNLIKDLSQRYVDSVLCAWYSTGGSIPGFLNKLSGVGDTGHIFEKYDTQELGLPGGGGEYDVQVGFGWTNGVLLWIFSNFGDILEEPECLSDLK</sequence>
<feature type="chain" id="PRO_5017313733" description="Trehalase" evidence="5">
    <location>
        <begin position="29"/>
        <end position="610"/>
    </location>
</feature>
<comment type="catalytic activity">
    <reaction evidence="4">
        <text>alpha,alpha-trehalose + H2O = alpha-D-glucose + beta-D-glucose</text>
        <dbReference type="Rhea" id="RHEA:32675"/>
        <dbReference type="ChEBI" id="CHEBI:15377"/>
        <dbReference type="ChEBI" id="CHEBI:15903"/>
        <dbReference type="ChEBI" id="CHEBI:16551"/>
        <dbReference type="ChEBI" id="CHEBI:17925"/>
        <dbReference type="EC" id="3.2.1.28"/>
    </reaction>
</comment>
<reference evidence="6 7" key="1">
    <citation type="submission" date="2018-08" db="EMBL/GenBank/DDBJ databases">
        <title>Genome and evolution of the arbuscular mycorrhizal fungus Diversispora epigaea (formerly Glomus versiforme) and its bacterial endosymbionts.</title>
        <authorList>
            <person name="Sun X."/>
            <person name="Fei Z."/>
            <person name="Harrison M."/>
        </authorList>
    </citation>
    <scope>NUCLEOTIDE SEQUENCE [LARGE SCALE GENOMIC DNA]</scope>
    <source>
        <strain evidence="6 7">IT104</strain>
    </source>
</reference>
<dbReference type="InterPro" id="IPR012341">
    <property type="entry name" value="6hp_glycosidase-like_sf"/>
</dbReference>
<name>A0A397H3L1_9GLOM</name>
<dbReference type="PANTHER" id="PTHR23403:SF1">
    <property type="entry name" value="TREHALASE"/>
    <property type="match status" value="1"/>
</dbReference>
<evidence type="ECO:0000256" key="5">
    <source>
        <dbReference type="SAM" id="SignalP"/>
    </source>
</evidence>
<dbReference type="Proteomes" id="UP000266861">
    <property type="component" value="Unassembled WGS sequence"/>
</dbReference>
<keyword evidence="7" id="KW-1185">Reference proteome</keyword>
<keyword evidence="5" id="KW-0732">Signal</keyword>
<evidence type="ECO:0000256" key="4">
    <source>
        <dbReference type="RuleBase" id="RU361180"/>
    </source>
</evidence>
<evidence type="ECO:0000256" key="3">
    <source>
        <dbReference type="ARBA" id="ARBA00023295"/>
    </source>
</evidence>
<accession>A0A397H3L1</accession>
<dbReference type="InterPro" id="IPR001661">
    <property type="entry name" value="Glyco_hydro_37"/>
</dbReference>
<dbReference type="GO" id="GO:0005993">
    <property type="term" value="P:trehalose catabolic process"/>
    <property type="evidence" value="ECO:0007669"/>
    <property type="project" value="TreeGrafter"/>
</dbReference>
<dbReference type="InterPro" id="IPR018232">
    <property type="entry name" value="Glyco_hydro_37_CS"/>
</dbReference>
<dbReference type="InterPro" id="IPR008928">
    <property type="entry name" value="6-hairpin_glycosidase_sf"/>
</dbReference>
<dbReference type="OrthoDB" id="3542292at2759"/>
<dbReference type="Gene3D" id="1.50.10.10">
    <property type="match status" value="1"/>
</dbReference>
<feature type="signal peptide" evidence="5">
    <location>
        <begin position="1"/>
        <end position="28"/>
    </location>
</feature>
<keyword evidence="3 4" id="KW-0326">Glycosidase</keyword>
<dbReference type="EC" id="3.2.1.28" evidence="4"/>
<evidence type="ECO:0000313" key="7">
    <source>
        <dbReference type="Proteomes" id="UP000266861"/>
    </source>
</evidence>
<comment type="caution">
    <text evidence="6">The sequence shown here is derived from an EMBL/GenBank/DDBJ whole genome shotgun (WGS) entry which is preliminary data.</text>
</comment>
<evidence type="ECO:0000256" key="1">
    <source>
        <dbReference type="ARBA" id="ARBA00005615"/>
    </source>
</evidence>
<protein>
    <recommendedName>
        <fullName evidence="4">Trehalase</fullName>
        <ecNumber evidence="4">3.2.1.28</ecNumber>
    </recommendedName>
    <alternativeName>
        <fullName evidence="4">Alpha-trehalose glucohydrolase</fullName>
    </alternativeName>
</protein>
<evidence type="ECO:0000313" key="6">
    <source>
        <dbReference type="EMBL" id="RHZ54980.1"/>
    </source>
</evidence>
<gene>
    <name evidence="6" type="ORF">Glove_421g3</name>
</gene>
<organism evidence="6 7">
    <name type="scientific">Diversispora epigaea</name>
    <dbReference type="NCBI Taxonomy" id="1348612"/>
    <lineage>
        <taxon>Eukaryota</taxon>
        <taxon>Fungi</taxon>
        <taxon>Fungi incertae sedis</taxon>
        <taxon>Mucoromycota</taxon>
        <taxon>Glomeromycotina</taxon>
        <taxon>Glomeromycetes</taxon>
        <taxon>Diversisporales</taxon>
        <taxon>Diversisporaceae</taxon>
        <taxon>Diversispora</taxon>
    </lineage>
</organism>
<dbReference type="GO" id="GO:0004555">
    <property type="term" value="F:alpha,alpha-trehalase activity"/>
    <property type="evidence" value="ECO:0007669"/>
    <property type="project" value="UniProtKB-EC"/>
</dbReference>
<dbReference type="PRINTS" id="PR00744">
    <property type="entry name" value="GLHYDRLASE37"/>
</dbReference>
<evidence type="ECO:0000256" key="2">
    <source>
        <dbReference type="ARBA" id="ARBA00022801"/>
    </source>
</evidence>
<comment type="similarity">
    <text evidence="1 4">Belongs to the glycosyl hydrolase 37 family.</text>
</comment>